<feature type="transmembrane region" description="Helical" evidence="1">
    <location>
        <begin position="258"/>
        <end position="276"/>
    </location>
</feature>
<feature type="transmembrane region" description="Helical" evidence="1">
    <location>
        <begin position="144"/>
        <end position="162"/>
    </location>
</feature>
<dbReference type="Proteomes" id="UP001499852">
    <property type="component" value="Unassembled WGS sequence"/>
</dbReference>
<evidence type="ECO:0000313" key="3">
    <source>
        <dbReference type="Proteomes" id="UP001499852"/>
    </source>
</evidence>
<keyword evidence="1" id="KW-1133">Transmembrane helix</keyword>
<dbReference type="EMBL" id="BAABIA010000013">
    <property type="protein sequence ID" value="GAA5149189.1"/>
    <property type="molecule type" value="Genomic_DNA"/>
</dbReference>
<evidence type="ECO:0000313" key="2">
    <source>
        <dbReference type="EMBL" id="GAA5149189.1"/>
    </source>
</evidence>
<feature type="transmembrane region" description="Helical" evidence="1">
    <location>
        <begin position="90"/>
        <end position="111"/>
    </location>
</feature>
<keyword evidence="1" id="KW-0812">Transmembrane</keyword>
<feature type="transmembrane region" description="Helical" evidence="1">
    <location>
        <begin position="226"/>
        <end position="246"/>
    </location>
</feature>
<keyword evidence="3" id="KW-1185">Reference proteome</keyword>
<protein>
    <submittedName>
        <fullName evidence="2">Uncharacterized protein</fullName>
    </submittedName>
</protein>
<accession>A0ABP9PMP3</accession>
<feature type="transmembrane region" description="Helical" evidence="1">
    <location>
        <begin position="168"/>
        <end position="186"/>
    </location>
</feature>
<dbReference type="RefSeq" id="WP_345738821.1">
    <property type="nucleotide sequence ID" value="NZ_BAABIA010000013.1"/>
</dbReference>
<reference evidence="3" key="1">
    <citation type="journal article" date="2019" name="Int. J. Syst. Evol. Microbiol.">
        <title>The Global Catalogue of Microorganisms (GCM) 10K type strain sequencing project: providing services to taxonomists for standard genome sequencing and annotation.</title>
        <authorList>
            <consortium name="The Broad Institute Genomics Platform"/>
            <consortium name="The Broad Institute Genome Sequencing Center for Infectious Disease"/>
            <person name="Wu L."/>
            <person name="Ma J."/>
        </authorList>
    </citation>
    <scope>NUCLEOTIDE SEQUENCE [LARGE SCALE GENOMIC DNA]</scope>
    <source>
        <strain evidence="3">JCM 18053</strain>
    </source>
</reference>
<evidence type="ECO:0000256" key="1">
    <source>
        <dbReference type="SAM" id="Phobius"/>
    </source>
</evidence>
<proteinExistence type="predicted"/>
<feature type="transmembrane region" description="Helical" evidence="1">
    <location>
        <begin position="198"/>
        <end position="214"/>
    </location>
</feature>
<sequence length="339" mass="37406">MPAASTHPSPSPRTPAWLWPHTLSLEAPLVAMLWLAALARMDDLALMPGVLPGLGLAVWLIYLADRVLDAWGVPEAALSMRHLFYRRFRWPLVLGVIPTGTAYLLWLALWVVPSGLLAHSLTQVLPIALYLVLYSVTSIRVRRWLLQAGILLLLFFINALPIPLSVRVTISLLIATGTLILISLRWHENLENYFRKELAAGLLFAFGCTTWTRFHTLGSEGPENWVQLILLGLLFISNLATINAREANSEENRRRAQSTLRGSIALCLVALLAIPLDYLPATLLPLSLAIGAGLIATEIVWQNRHRLSPEAFRVWADIAVAAPALVVLLLPAHSTACCQ</sequence>
<feature type="transmembrane region" description="Helical" evidence="1">
    <location>
        <begin position="313"/>
        <end position="332"/>
    </location>
</feature>
<organism evidence="2 3">
    <name type="scientific">Prosthecobacter algae</name>
    <dbReference type="NCBI Taxonomy" id="1144682"/>
    <lineage>
        <taxon>Bacteria</taxon>
        <taxon>Pseudomonadati</taxon>
        <taxon>Verrucomicrobiota</taxon>
        <taxon>Verrucomicrobiia</taxon>
        <taxon>Verrucomicrobiales</taxon>
        <taxon>Verrucomicrobiaceae</taxon>
        <taxon>Prosthecobacter</taxon>
    </lineage>
</organism>
<comment type="caution">
    <text evidence="2">The sequence shown here is derived from an EMBL/GenBank/DDBJ whole genome shotgun (WGS) entry which is preliminary data.</text>
</comment>
<keyword evidence="1" id="KW-0472">Membrane</keyword>
<name>A0ABP9PMP3_9BACT</name>
<feature type="transmembrane region" description="Helical" evidence="1">
    <location>
        <begin position="45"/>
        <end position="64"/>
    </location>
</feature>
<gene>
    <name evidence="2" type="ORF">GCM10023213_46510</name>
</gene>
<feature type="transmembrane region" description="Helical" evidence="1">
    <location>
        <begin position="117"/>
        <end position="137"/>
    </location>
</feature>